<sequence length="223" mass="25184">MPAVVPDRPYTHEMVIVHRVFRREAALLPRLVRAVPVGDTVRARVVAEYAQEYADGLRHHHHLEDELIWPLLRTRAGARQESVDRMTGQHEVIDATLARLPGMLGRWRADAAPATTRALADLLDEHRDALTEHLDDEERLVLPLVADHLTVAEWDLVGRRGLEALPRNKVLPALGAILEDATAEERAWFLGRAPLAGRLLWRFVGRRRYAARCRTLRGAPGTD</sequence>
<dbReference type="EMBL" id="LBDA02000056">
    <property type="protein sequence ID" value="OIK25070.1"/>
    <property type="molecule type" value="Genomic_DNA"/>
</dbReference>
<name>A0A1J4PY80_9ACTN</name>
<dbReference type="InterPro" id="IPR012312">
    <property type="entry name" value="Hemerythrin-like"/>
</dbReference>
<organism evidence="2 3">
    <name type="scientific">Streptomyces malaysiense</name>
    <dbReference type="NCBI Taxonomy" id="1428626"/>
    <lineage>
        <taxon>Bacteria</taxon>
        <taxon>Bacillati</taxon>
        <taxon>Actinomycetota</taxon>
        <taxon>Actinomycetes</taxon>
        <taxon>Kitasatosporales</taxon>
        <taxon>Streptomycetaceae</taxon>
        <taxon>Streptomyces</taxon>
    </lineage>
</organism>
<dbReference type="InterPro" id="IPR053206">
    <property type="entry name" value="Dimeric_xanthone_biosynth"/>
</dbReference>
<gene>
    <name evidence="2" type="ORF">VT52_024285</name>
</gene>
<dbReference type="PANTHER" id="PTHR38048:SF2">
    <property type="entry name" value="HEMERYTHRIN-LIKE DOMAIN-CONTAINING PROTEIN"/>
    <property type="match status" value="1"/>
</dbReference>
<accession>A0A1J4PY80</accession>
<proteinExistence type="predicted"/>
<dbReference type="PANTHER" id="PTHR38048">
    <property type="entry name" value="EXPRESSED PROTEIN"/>
    <property type="match status" value="1"/>
</dbReference>
<feature type="domain" description="Hemerythrin-like" evidence="1">
    <location>
        <begin position="12"/>
        <end position="145"/>
    </location>
</feature>
<reference evidence="2" key="1">
    <citation type="submission" date="2016-10" db="EMBL/GenBank/DDBJ databases">
        <title>Genome sequence of Streptomyces malaysiense MUSC 136.</title>
        <authorList>
            <person name="Lee L.-H."/>
            <person name="Ser H.-L."/>
        </authorList>
    </citation>
    <scope>NUCLEOTIDE SEQUENCE [LARGE SCALE GENOMIC DNA]</scope>
    <source>
        <strain evidence="2">MUSC 136</strain>
    </source>
</reference>
<dbReference type="AlphaFoldDB" id="A0A1J4PY80"/>
<keyword evidence="3" id="KW-1185">Reference proteome</keyword>
<dbReference type="Pfam" id="PF01814">
    <property type="entry name" value="Hemerythrin"/>
    <property type="match status" value="1"/>
</dbReference>
<comment type="caution">
    <text evidence="2">The sequence shown here is derived from an EMBL/GenBank/DDBJ whole genome shotgun (WGS) entry which is preliminary data.</text>
</comment>
<dbReference type="CDD" id="cd12108">
    <property type="entry name" value="Hr-like"/>
    <property type="match status" value="1"/>
</dbReference>
<dbReference type="Gene3D" id="1.20.120.520">
    <property type="entry name" value="nmb1532 protein domain like"/>
    <property type="match status" value="1"/>
</dbReference>
<protein>
    <recommendedName>
        <fullName evidence="1">Hemerythrin-like domain-containing protein</fullName>
    </recommendedName>
</protein>
<evidence type="ECO:0000313" key="3">
    <source>
        <dbReference type="Proteomes" id="UP000034838"/>
    </source>
</evidence>
<evidence type="ECO:0000313" key="2">
    <source>
        <dbReference type="EMBL" id="OIK25070.1"/>
    </source>
</evidence>
<evidence type="ECO:0000259" key="1">
    <source>
        <dbReference type="Pfam" id="PF01814"/>
    </source>
</evidence>
<dbReference type="Proteomes" id="UP000034838">
    <property type="component" value="Unassembled WGS sequence"/>
</dbReference>